<dbReference type="AlphaFoldDB" id="A0AAX7TTT8"/>
<protein>
    <recommendedName>
        <fullName evidence="4">Endoplasmic reticulum junction formation protein lunapark</fullName>
    </recommendedName>
</protein>
<gene>
    <name evidence="8" type="primary">LNPK</name>
</gene>
<evidence type="ECO:0000313" key="8">
    <source>
        <dbReference type="Ensembl" id="ENSACLP00000060688.1"/>
    </source>
</evidence>
<reference evidence="8" key="2">
    <citation type="submission" date="2025-08" db="UniProtKB">
        <authorList>
            <consortium name="Ensembl"/>
        </authorList>
    </citation>
    <scope>IDENTIFICATION</scope>
</reference>
<accession>A0AAX7TTT8</accession>
<comment type="function">
    <text evidence="4">Plays a role in determining ER morphology.</text>
</comment>
<feature type="transmembrane region" description="Helical" evidence="4">
    <location>
        <begin position="73"/>
        <end position="98"/>
    </location>
</feature>
<evidence type="ECO:0000256" key="6">
    <source>
        <dbReference type="SAM" id="MobiDB-lite"/>
    </source>
</evidence>
<evidence type="ECO:0000256" key="3">
    <source>
        <dbReference type="ARBA" id="ARBA00047002"/>
    </source>
</evidence>
<proteinExistence type="inferred from homology"/>
<feature type="compositionally biased region" description="Low complexity" evidence="6">
    <location>
        <begin position="365"/>
        <end position="374"/>
    </location>
</feature>
<evidence type="ECO:0000259" key="7">
    <source>
        <dbReference type="Pfam" id="PF10058"/>
    </source>
</evidence>
<dbReference type="GO" id="GO:1903373">
    <property type="term" value="P:positive regulation of endoplasmic reticulum tubular network organization"/>
    <property type="evidence" value="ECO:0007669"/>
    <property type="project" value="UniProtKB-UniRule"/>
</dbReference>
<dbReference type="GO" id="GO:0071788">
    <property type="term" value="P:endoplasmic reticulum tubular network maintenance"/>
    <property type="evidence" value="ECO:0007669"/>
    <property type="project" value="UniProtKB-UniRule"/>
</dbReference>
<keyword evidence="4" id="KW-0863">Zinc-finger</keyword>
<sequence length="451" mass="51352">MGALISRWKAKLTTVEQLENLDKEIKELEEFKTKNQRLQKLWVGRLLLYSSALYLLISLIVYCLYLPEHWLQRIAMALPFFIYPVLVWFIRKLLIFLFSKRTERNSEKLEDLKAAKKKILEEVMETETYKNAKLILERFDPEAKKKAVRAFHLMFILSVYFCIVFLFCFTLLRFVLLQELESTPVRSPMTPRPGQEIRQRGVVMRPMPMGTPHAMVMTPPPGARPLLGPAGTPVERVPLSAPGGPPDRSALSASVLQGAVPRTPSSPMLGMHPPGPPLARPILPKDRGALDRVIEYLVGDGPQNRYALICQQCFSHNGMALKEEFEYLAFRCAYCYFMNPARKTRPQAPRLPEFNFEKRLRAESRSPGPSPRSGTDTEESAPPSGDEKEMGDCEGITKEVDSECPLEEQDQLQQKEEEKEEEEEEIVQEEVAEDKPEQSRSSPCETGAQPL</sequence>
<feature type="coiled-coil region" evidence="5">
    <location>
        <begin position="11"/>
        <end position="41"/>
    </location>
</feature>
<feature type="compositionally biased region" description="Basic and acidic residues" evidence="6">
    <location>
        <begin position="355"/>
        <end position="364"/>
    </location>
</feature>
<keyword evidence="4" id="KW-0472">Membrane</keyword>
<keyword evidence="4" id="KW-0479">Metal-binding</keyword>
<dbReference type="Proteomes" id="UP000265100">
    <property type="component" value="Chromosome 13"/>
</dbReference>
<feature type="compositionally biased region" description="Basic and acidic residues" evidence="6">
    <location>
        <begin position="385"/>
        <end position="401"/>
    </location>
</feature>
<dbReference type="InterPro" id="IPR019273">
    <property type="entry name" value="Lunapark_Znf"/>
</dbReference>
<evidence type="ECO:0000313" key="9">
    <source>
        <dbReference type="Proteomes" id="UP000265100"/>
    </source>
</evidence>
<comment type="subcellular location">
    <subcellularLocation>
        <location evidence="1 4">Endoplasmic reticulum membrane</location>
        <topology evidence="1 4">Multi-pass membrane protein</topology>
        <orientation evidence="1 4">Cytoplasmic side</orientation>
    </subcellularLocation>
</comment>
<comment type="domain">
    <text evidence="4">The C4-type zinc finger motif is necessary both for its ER three-way tubular junction localization and formation.</text>
</comment>
<comment type="similarity">
    <text evidence="2 4">Belongs to the lunapark family.</text>
</comment>
<dbReference type="InterPro" id="IPR040115">
    <property type="entry name" value="Lnp"/>
</dbReference>
<evidence type="ECO:0000256" key="4">
    <source>
        <dbReference type="RuleBase" id="RU367073"/>
    </source>
</evidence>
<evidence type="ECO:0000256" key="2">
    <source>
        <dbReference type="ARBA" id="ARBA00009940"/>
    </source>
</evidence>
<keyword evidence="4" id="KW-1133">Transmembrane helix</keyword>
<dbReference type="PANTHER" id="PTHR22166">
    <property type="entry name" value="ENDOPLASMIC RETICULUM JUNCTION FORMATION PROTEIN LUNAPARK"/>
    <property type="match status" value="1"/>
</dbReference>
<keyword evidence="4" id="KW-0812">Transmembrane</keyword>
<evidence type="ECO:0000256" key="1">
    <source>
        <dbReference type="ARBA" id="ARBA00004215"/>
    </source>
</evidence>
<name>A0AAX7TTT8_ASTCA</name>
<dbReference type="PANTHER" id="PTHR22166:SF14">
    <property type="entry name" value="ENDOPLASMIC RETICULUM JUNCTION FORMATION PROTEIN LUNAPARK-B"/>
    <property type="match status" value="1"/>
</dbReference>
<keyword evidence="4" id="KW-0862">Zinc</keyword>
<comment type="caution">
    <text evidence="4">Lacks conserved residue(s) required for the propagation of feature annotation.</text>
</comment>
<reference evidence="8" key="3">
    <citation type="submission" date="2025-09" db="UniProtKB">
        <authorList>
            <consortium name="Ensembl"/>
        </authorList>
    </citation>
    <scope>IDENTIFICATION</scope>
</reference>
<keyword evidence="9" id="KW-1185">Reference proteome</keyword>
<dbReference type="GeneTree" id="ENSGT00390000001859"/>
<feature type="transmembrane region" description="Helical" evidence="4">
    <location>
        <begin position="46"/>
        <end position="67"/>
    </location>
</feature>
<dbReference type="GO" id="GO:0042802">
    <property type="term" value="F:identical protein binding"/>
    <property type="evidence" value="ECO:0007669"/>
    <property type="project" value="UniProtKB-UniRule"/>
</dbReference>
<organism evidence="8 9">
    <name type="scientific">Astatotilapia calliptera</name>
    <name type="common">Eastern happy</name>
    <name type="synonym">Chromis callipterus</name>
    <dbReference type="NCBI Taxonomy" id="8154"/>
    <lineage>
        <taxon>Eukaryota</taxon>
        <taxon>Metazoa</taxon>
        <taxon>Chordata</taxon>
        <taxon>Craniata</taxon>
        <taxon>Vertebrata</taxon>
        <taxon>Euteleostomi</taxon>
        <taxon>Actinopterygii</taxon>
        <taxon>Neopterygii</taxon>
        <taxon>Teleostei</taxon>
        <taxon>Neoteleostei</taxon>
        <taxon>Acanthomorphata</taxon>
        <taxon>Ovalentaria</taxon>
        <taxon>Cichlomorphae</taxon>
        <taxon>Cichliformes</taxon>
        <taxon>Cichlidae</taxon>
        <taxon>African cichlids</taxon>
        <taxon>Pseudocrenilabrinae</taxon>
        <taxon>Haplochromini</taxon>
        <taxon>Astatotilapia</taxon>
    </lineage>
</organism>
<dbReference type="Ensembl" id="ENSACLT00000070450.1">
    <property type="protein sequence ID" value="ENSACLP00000060688.1"/>
    <property type="gene ID" value="ENSACLG00000026928.2"/>
</dbReference>
<feature type="transmembrane region" description="Helical" evidence="4">
    <location>
        <begin position="153"/>
        <end position="176"/>
    </location>
</feature>
<feature type="compositionally biased region" description="Acidic residues" evidence="6">
    <location>
        <begin position="418"/>
        <end position="432"/>
    </location>
</feature>
<keyword evidence="5" id="KW-0175">Coiled coil</keyword>
<feature type="region of interest" description="Disordered" evidence="6">
    <location>
        <begin position="346"/>
        <end position="451"/>
    </location>
</feature>
<reference evidence="8" key="1">
    <citation type="submission" date="2018-05" db="EMBL/GenBank/DDBJ databases">
        <authorList>
            <person name="Datahose"/>
        </authorList>
    </citation>
    <scope>NUCLEOTIDE SEQUENCE</scope>
</reference>
<dbReference type="Pfam" id="PF10058">
    <property type="entry name" value="Zn_ribbon_10"/>
    <property type="match status" value="1"/>
</dbReference>
<dbReference type="GO" id="GO:0008270">
    <property type="term" value="F:zinc ion binding"/>
    <property type="evidence" value="ECO:0007669"/>
    <property type="project" value="UniProtKB-KW"/>
</dbReference>
<comment type="subunit">
    <text evidence="3 4">Homodimer; homodimerization requires the C4-type zinc finger motif and decreases during mitosis in a phosphorylation-dependent manner.</text>
</comment>
<feature type="domain" description="Lunapark zinc ribbon" evidence="7">
    <location>
        <begin position="290"/>
        <end position="339"/>
    </location>
</feature>
<dbReference type="GO" id="GO:0098826">
    <property type="term" value="C:endoplasmic reticulum tubular network membrane"/>
    <property type="evidence" value="ECO:0007669"/>
    <property type="project" value="UniProtKB-UniRule"/>
</dbReference>
<evidence type="ECO:0000256" key="5">
    <source>
        <dbReference type="SAM" id="Coils"/>
    </source>
</evidence>
<keyword evidence="4" id="KW-0256">Endoplasmic reticulum</keyword>